<dbReference type="GO" id="GO:0000160">
    <property type="term" value="P:phosphorelay signal transduction system"/>
    <property type="evidence" value="ECO:0007669"/>
    <property type="project" value="InterPro"/>
</dbReference>
<feature type="modified residue" description="4-aspartylphosphate" evidence="2">
    <location>
        <position position="89"/>
    </location>
</feature>
<dbReference type="InterPro" id="IPR001789">
    <property type="entry name" value="Sig_transdc_resp-reg_receiver"/>
</dbReference>
<feature type="domain" description="Response regulatory" evidence="4">
    <location>
        <begin position="40"/>
        <end position="154"/>
    </location>
</feature>
<dbReference type="EMBL" id="CP011125">
    <property type="protein sequence ID" value="AKF08515.1"/>
    <property type="molecule type" value="Genomic_DNA"/>
</dbReference>
<dbReference type="PANTHER" id="PTHR44591">
    <property type="entry name" value="STRESS RESPONSE REGULATOR PROTEIN 1"/>
    <property type="match status" value="1"/>
</dbReference>
<dbReference type="SUPFAM" id="SSF52172">
    <property type="entry name" value="CheY-like"/>
    <property type="match status" value="1"/>
</dbReference>
<feature type="region of interest" description="Disordered" evidence="3">
    <location>
        <begin position="1"/>
        <end position="31"/>
    </location>
</feature>
<evidence type="ECO:0000313" key="6">
    <source>
        <dbReference type="Proteomes" id="UP000034883"/>
    </source>
</evidence>
<proteinExistence type="predicted"/>
<keyword evidence="1 2" id="KW-0597">Phosphoprotein</keyword>
<evidence type="ECO:0000259" key="4">
    <source>
        <dbReference type="PROSITE" id="PS50110"/>
    </source>
</evidence>
<accession>A0A0F6W6G0</accession>
<dbReference type="SMART" id="SM00448">
    <property type="entry name" value="REC"/>
    <property type="match status" value="1"/>
</dbReference>
<dbReference type="Proteomes" id="UP000034883">
    <property type="component" value="Chromosome"/>
</dbReference>
<dbReference type="STRING" id="927083.DB32_005664"/>
<evidence type="ECO:0000256" key="1">
    <source>
        <dbReference type="ARBA" id="ARBA00022553"/>
    </source>
</evidence>
<gene>
    <name evidence="5" type="ORF">DB32_005664</name>
</gene>
<dbReference type="PANTHER" id="PTHR44591:SF23">
    <property type="entry name" value="CHEY SUBFAMILY"/>
    <property type="match status" value="1"/>
</dbReference>
<keyword evidence="6" id="KW-1185">Reference proteome</keyword>
<evidence type="ECO:0000256" key="3">
    <source>
        <dbReference type="SAM" id="MobiDB-lite"/>
    </source>
</evidence>
<dbReference type="Pfam" id="PF00072">
    <property type="entry name" value="Response_reg"/>
    <property type="match status" value="1"/>
</dbReference>
<reference evidence="5 6" key="1">
    <citation type="submission" date="2015-03" db="EMBL/GenBank/DDBJ databases">
        <title>Genome assembly of Sandaracinus amylolyticus DSM 53668.</title>
        <authorList>
            <person name="Sharma G."/>
            <person name="Subramanian S."/>
        </authorList>
    </citation>
    <scope>NUCLEOTIDE SEQUENCE [LARGE SCALE GENOMIC DNA]</scope>
    <source>
        <strain evidence="5 6">DSM 53668</strain>
    </source>
</reference>
<dbReference type="InterPro" id="IPR011006">
    <property type="entry name" value="CheY-like_superfamily"/>
</dbReference>
<evidence type="ECO:0000256" key="2">
    <source>
        <dbReference type="PROSITE-ProRule" id="PRU00169"/>
    </source>
</evidence>
<evidence type="ECO:0000313" key="5">
    <source>
        <dbReference type="EMBL" id="AKF08515.1"/>
    </source>
</evidence>
<dbReference type="KEGG" id="samy:DB32_005664"/>
<organism evidence="5 6">
    <name type="scientific">Sandaracinus amylolyticus</name>
    <dbReference type="NCBI Taxonomy" id="927083"/>
    <lineage>
        <taxon>Bacteria</taxon>
        <taxon>Pseudomonadati</taxon>
        <taxon>Myxococcota</taxon>
        <taxon>Polyangia</taxon>
        <taxon>Polyangiales</taxon>
        <taxon>Sandaracinaceae</taxon>
        <taxon>Sandaracinus</taxon>
    </lineage>
</organism>
<dbReference type="AlphaFoldDB" id="A0A0F6W6G0"/>
<protein>
    <submittedName>
        <fullName evidence="5">Two-component hybrid sensor and regulator</fullName>
    </submittedName>
</protein>
<feature type="compositionally biased region" description="Basic residues" evidence="3">
    <location>
        <begin position="16"/>
        <end position="27"/>
    </location>
</feature>
<dbReference type="Gene3D" id="3.40.50.2300">
    <property type="match status" value="1"/>
</dbReference>
<dbReference type="InterPro" id="IPR050595">
    <property type="entry name" value="Bact_response_regulator"/>
</dbReference>
<sequence>MRAVTPPEDVAELKTQRARLPRTRSSSHARTATCGVSDVRVLIVDDHDDTRRMFAEYLAWHGALTLEANSVAEALVVLQREVVHVVVTDVAMPREDGYALLARMDAAPAWASIPRIVVSGHSSVMEASERAPRATYLKKPIDLDRLLEAIAASYAHAER</sequence>
<dbReference type="PROSITE" id="PS50110">
    <property type="entry name" value="RESPONSE_REGULATORY"/>
    <property type="match status" value="1"/>
</dbReference>
<name>A0A0F6W6G0_9BACT</name>